<proteinExistence type="predicted"/>
<evidence type="ECO:0000313" key="5">
    <source>
        <dbReference type="Proteomes" id="UP000198937"/>
    </source>
</evidence>
<feature type="domain" description="DNA methylase adenine-specific" evidence="2">
    <location>
        <begin position="320"/>
        <end position="603"/>
    </location>
</feature>
<dbReference type="InterPro" id="IPR029063">
    <property type="entry name" value="SAM-dependent_MTases_sf"/>
</dbReference>
<name>A0A1C6U9R9_9ACTN</name>
<feature type="domain" description="Type I restriction enzyme R protein N-terminal" evidence="3">
    <location>
        <begin position="47"/>
        <end position="167"/>
    </location>
</feature>
<dbReference type="Gene3D" id="3.40.50.150">
    <property type="entry name" value="Vaccinia Virus protein VP39"/>
    <property type="match status" value="1"/>
</dbReference>
<dbReference type="AlphaFoldDB" id="A0A1C6U9R9"/>
<dbReference type="Pfam" id="PF02384">
    <property type="entry name" value="N6_Mtase"/>
    <property type="match status" value="1"/>
</dbReference>
<evidence type="ECO:0000259" key="3">
    <source>
        <dbReference type="Pfam" id="PF13588"/>
    </source>
</evidence>
<feature type="compositionally biased region" description="Basic and acidic residues" evidence="1">
    <location>
        <begin position="1"/>
        <end position="10"/>
    </location>
</feature>
<dbReference type="PANTHER" id="PTHR42998:SF1">
    <property type="entry name" value="TYPE I RESTRICTION ENZYME HINDI METHYLASE SUBUNIT"/>
    <property type="match status" value="1"/>
</dbReference>
<dbReference type="STRING" id="683228.GA0070617_1569"/>
<dbReference type="PRINTS" id="PR00507">
    <property type="entry name" value="N12N6MTFRASE"/>
</dbReference>
<protein>
    <submittedName>
        <fullName evidence="4">Type I restriction enzyme M protein</fullName>
    </submittedName>
</protein>
<dbReference type="SUPFAM" id="SSF53335">
    <property type="entry name" value="S-adenosyl-L-methionine-dependent methyltransferases"/>
    <property type="match status" value="1"/>
</dbReference>
<feature type="region of interest" description="Disordered" evidence="1">
    <location>
        <begin position="1"/>
        <end position="24"/>
    </location>
</feature>
<evidence type="ECO:0000313" key="4">
    <source>
        <dbReference type="EMBL" id="SCL50714.1"/>
    </source>
</evidence>
<reference evidence="4 5" key="1">
    <citation type="submission" date="2016-06" db="EMBL/GenBank/DDBJ databases">
        <authorList>
            <person name="Kjaerup R.B."/>
            <person name="Dalgaard T.S."/>
            <person name="Juul-Madsen H.R."/>
        </authorList>
    </citation>
    <scope>NUCLEOTIDE SEQUENCE [LARGE SCALE GENOMIC DNA]</scope>
    <source>
        <strain evidence="4 5">DSM 45577</strain>
    </source>
</reference>
<dbReference type="NCBIfam" id="NF047738">
    <property type="entry name" value="antiphage_MADS2"/>
    <property type="match status" value="1"/>
</dbReference>
<dbReference type="InterPro" id="IPR029464">
    <property type="entry name" value="HSDR_N"/>
</dbReference>
<dbReference type="Pfam" id="PF13588">
    <property type="entry name" value="HSDR_N_2"/>
    <property type="match status" value="1"/>
</dbReference>
<evidence type="ECO:0000259" key="2">
    <source>
        <dbReference type="Pfam" id="PF02384"/>
    </source>
</evidence>
<gene>
    <name evidence="4" type="ORF">GA0070617_1569</name>
</gene>
<dbReference type="OrthoDB" id="9784823at2"/>
<accession>A0A1C6U9R9</accession>
<dbReference type="Proteomes" id="UP000198937">
    <property type="component" value="Unassembled WGS sequence"/>
</dbReference>
<dbReference type="GO" id="GO:0008170">
    <property type="term" value="F:N-methyltransferase activity"/>
    <property type="evidence" value="ECO:0007669"/>
    <property type="project" value="InterPro"/>
</dbReference>
<dbReference type="InterPro" id="IPR003356">
    <property type="entry name" value="DNA_methylase_A-5"/>
</dbReference>
<evidence type="ECO:0000256" key="1">
    <source>
        <dbReference type="SAM" id="MobiDB-lite"/>
    </source>
</evidence>
<sequence length="698" mass="77903">MVDDRGHDVASGDESSTAAVAGAGPKSLATDETIDFITNKPVRLRGNEEVRQRIARALAVEYGISVDDMARDFPIPVDIEGRRRRIRKADIAVFTPGAQQTLENLQRVVICKPEPKVSRAVTKIRTHEQARQDLEELEDLLGTPATPNAQYGLWTNGLDFFFLQRENTRFGVKFPARADWPIDAASSFGAASGSAARLRRGEAAMLKTAFRRCHNYVHGNEGLPKDAAFWQFLYLIFAKVHDERISRRQHHAPRFYALPAEPFTNEGRADIAGRIHELFDEVKKNYPLFTDRDQISLSPRALAFIVGELASYDLAGTDIDVKGMAYQELVGINLRGDRGQYFTPKGAVELMVQMLDPKEHETILDPACGTGGFLREPLRYLLDQWRAAAGTKGLPDTEAQLIEHQERLAQYSRTHLFGADFDPFLVRASQMSVMLSTGEEGNVFHLDSLAFPGGHLTERHAAAEKIPLGSIDVLMTNPPFGSDIKIEDADILDAYRDGVAQSWVRNRQTGQVEAGPGRVSAMSPEQLFIQRAVEWVRPGGRIGIVLPNGILSNPGPVDEGIRRWVLDNCWILASVELPVETFIVDAHVNILTSVLLLKKKTDREKLAAELGEQPDYPVFMAVAEKVGVDRRGNKIYKCRPDGVPILQDTVERIPVYRNGGSSYRDVTRKKEVVDNDLPEIVQAYRRFRAEHPEPGERT</sequence>
<organism evidence="4 5">
    <name type="scientific">Micromonospora yangpuensis</name>
    <dbReference type="NCBI Taxonomy" id="683228"/>
    <lineage>
        <taxon>Bacteria</taxon>
        <taxon>Bacillati</taxon>
        <taxon>Actinomycetota</taxon>
        <taxon>Actinomycetes</taxon>
        <taxon>Micromonosporales</taxon>
        <taxon>Micromonosporaceae</taxon>
        <taxon>Micromonospora</taxon>
    </lineage>
</organism>
<dbReference type="EMBL" id="FMIA01000002">
    <property type="protein sequence ID" value="SCL50714.1"/>
    <property type="molecule type" value="Genomic_DNA"/>
</dbReference>
<keyword evidence="5" id="KW-1185">Reference proteome</keyword>
<dbReference type="InterPro" id="IPR052916">
    <property type="entry name" value="Type-I_RE_MTase_Subunit"/>
</dbReference>
<dbReference type="GO" id="GO:0003677">
    <property type="term" value="F:DNA binding"/>
    <property type="evidence" value="ECO:0007669"/>
    <property type="project" value="InterPro"/>
</dbReference>
<dbReference type="PANTHER" id="PTHR42998">
    <property type="entry name" value="TYPE I RESTRICTION ENZYME HINDVIIP M PROTEIN-RELATED"/>
    <property type="match status" value="1"/>
</dbReference>